<evidence type="ECO:0000256" key="1">
    <source>
        <dbReference type="SAM" id="MobiDB-lite"/>
    </source>
</evidence>
<organism evidence="2 3">
    <name type="scientific">Senna tora</name>
    <dbReference type="NCBI Taxonomy" id="362788"/>
    <lineage>
        <taxon>Eukaryota</taxon>
        <taxon>Viridiplantae</taxon>
        <taxon>Streptophyta</taxon>
        <taxon>Embryophyta</taxon>
        <taxon>Tracheophyta</taxon>
        <taxon>Spermatophyta</taxon>
        <taxon>Magnoliopsida</taxon>
        <taxon>eudicotyledons</taxon>
        <taxon>Gunneridae</taxon>
        <taxon>Pentapetalae</taxon>
        <taxon>rosids</taxon>
        <taxon>fabids</taxon>
        <taxon>Fabales</taxon>
        <taxon>Fabaceae</taxon>
        <taxon>Caesalpinioideae</taxon>
        <taxon>Cassia clade</taxon>
        <taxon>Senna</taxon>
    </lineage>
</organism>
<feature type="region of interest" description="Disordered" evidence="1">
    <location>
        <begin position="1"/>
        <end position="23"/>
    </location>
</feature>
<proteinExistence type="predicted"/>
<accession>A0A834W3S9</accession>
<name>A0A834W3S9_9FABA</name>
<dbReference type="AlphaFoldDB" id="A0A834W3S9"/>
<dbReference type="Proteomes" id="UP000634136">
    <property type="component" value="Unassembled WGS sequence"/>
</dbReference>
<evidence type="ECO:0000313" key="2">
    <source>
        <dbReference type="EMBL" id="KAF7807513.1"/>
    </source>
</evidence>
<gene>
    <name evidence="2" type="ORF">G2W53_039674</name>
</gene>
<comment type="caution">
    <text evidence="2">The sequence shown here is derived from an EMBL/GenBank/DDBJ whole genome shotgun (WGS) entry which is preliminary data.</text>
</comment>
<reference evidence="2" key="1">
    <citation type="submission" date="2020-09" db="EMBL/GenBank/DDBJ databases">
        <title>Genome-Enabled Discovery of Anthraquinone Biosynthesis in Senna tora.</title>
        <authorList>
            <person name="Kang S.-H."/>
            <person name="Pandey R.P."/>
            <person name="Lee C.-M."/>
            <person name="Sim J.-S."/>
            <person name="Jeong J.-T."/>
            <person name="Choi B.-S."/>
            <person name="Jung M."/>
            <person name="Ginzburg D."/>
            <person name="Zhao K."/>
            <person name="Won S.Y."/>
            <person name="Oh T.-J."/>
            <person name="Yu Y."/>
            <person name="Kim N.-H."/>
            <person name="Lee O.R."/>
            <person name="Lee T.-H."/>
            <person name="Bashyal P."/>
            <person name="Kim T.-S."/>
            <person name="Lee W.-H."/>
            <person name="Kawkins C."/>
            <person name="Kim C.-K."/>
            <person name="Kim J.S."/>
            <person name="Ahn B.O."/>
            <person name="Rhee S.Y."/>
            <person name="Sohng J.K."/>
        </authorList>
    </citation>
    <scope>NUCLEOTIDE SEQUENCE</scope>
    <source>
        <tissue evidence="2">Leaf</tissue>
    </source>
</reference>
<sequence length="23" mass="2590">MVHRSLEKSKNARSLKTHGFGCC</sequence>
<feature type="compositionally biased region" description="Basic and acidic residues" evidence="1">
    <location>
        <begin position="1"/>
        <end position="10"/>
    </location>
</feature>
<evidence type="ECO:0000313" key="3">
    <source>
        <dbReference type="Proteomes" id="UP000634136"/>
    </source>
</evidence>
<dbReference type="EMBL" id="JAAIUW010000012">
    <property type="protein sequence ID" value="KAF7807513.1"/>
    <property type="molecule type" value="Genomic_DNA"/>
</dbReference>
<protein>
    <submittedName>
        <fullName evidence="2">Uncharacterized protein</fullName>
    </submittedName>
</protein>
<keyword evidence="3" id="KW-1185">Reference proteome</keyword>